<dbReference type="AlphaFoldDB" id="A0A4Q4ZH15"/>
<keyword evidence="2" id="KW-0812">Transmembrane</keyword>
<sequence>MALRDRHHAPEAVRITTAPRSRADDIAARQKRYIFSMGLRTVCFVGAVLTRDSWAMWAFLVGAIFLPYVAVVMANVGAGRGDEAGLPTAGDVGRELPPSGTGPDRLD</sequence>
<evidence type="ECO:0000256" key="2">
    <source>
        <dbReference type="SAM" id="Phobius"/>
    </source>
</evidence>
<feature type="transmembrane region" description="Helical" evidence="2">
    <location>
        <begin position="32"/>
        <end position="49"/>
    </location>
</feature>
<dbReference type="RefSeq" id="WP_134714938.1">
    <property type="nucleotide sequence ID" value="NZ_SDKM01000006.1"/>
</dbReference>
<dbReference type="EMBL" id="SDKM01000006">
    <property type="protein sequence ID" value="RYP87507.1"/>
    <property type="molecule type" value="Genomic_DNA"/>
</dbReference>
<comment type="caution">
    <text evidence="3">The sequence shown here is derived from an EMBL/GenBank/DDBJ whole genome shotgun (WGS) entry which is preliminary data.</text>
</comment>
<protein>
    <submittedName>
        <fullName evidence="3">DUF3099 domain-containing protein</fullName>
    </submittedName>
</protein>
<feature type="transmembrane region" description="Helical" evidence="2">
    <location>
        <begin position="55"/>
        <end position="76"/>
    </location>
</feature>
<evidence type="ECO:0000313" key="3">
    <source>
        <dbReference type="EMBL" id="RYP87507.1"/>
    </source>
</evidence>
<reference evidence="3 4" key="1">
    <citation type="submission" date="2019-01" db="EMBL/GenBank/DDBJ databases">
        <title>Nocardioides guangzhouensis sp. nov., an actinobacterium isolated from soil.</title>
        <authorList>
            <person name="Fu Y."/>
            <person name="Cai Y."/>
            <person name="Lin Z."/>
            <person name="Chen P."/>
        </authorList>
    </citation>
    <scope>NUCLEOTIDE SEQUENCE [LARGE SCALE GENOMIC DNA]</scope>
    <source>
        <strain evidence="3 4">130</strain>
    </source>
</reference>
<keyword evidence="2" id="KW-0472">Membrane</keyword>
<organism evidence="3 4">
    <name type="scientific">Nocardioides guangzhouensis</name>
    <dbReference type="NCBI Taxonomy" id="2497878"/>
    <lineage>
        <taxon>Bacteria</taxon>
        <taxon>Bacillati</taxon>
        <taxon>Actinomycetota</taxon>
        <taxon>Actinomycetes</taxon>
        <taxon>Propionibacteriales</taxon>
        <taxon>Nocardioidaceae</taxon>
        <taxon>Nocardioides</taxon>
    </lineage>
</organism>
<proteinExistence type="predicted"/>
<dbReference type="Proteomes" id="UP000295198">
    <property type="component" value="Unassembled WGS sequence"/>
</dbReference>
<keyword evidence="4" id="KW-1185">Reference proteome</keyword>
<dbReference type="OrthoDB" id="4229919at2"/>
<accession>A0A4Q4ZH15</accession>
<evidence type="ECO:0000313" key="4">
    <source>
        <dbReference type="Proteomes" id="UP000295198"/>
    </source>
</evidence>
<keyword evidence="2" id="KW-1133">Transmembrane helix</keyword>
<name>A0A4Q4ZH15_9ACTN</name>
<feature type="region of interest" description="Disordered" evidence="1">
    <location>
        <begin position="84"/>
        <end position="107"/>
    </location>
</feature>
<dbReference type="InterPro" id="IPR021449">
    <property type="entry name" value="DUF3099"/>
</dbReference>
<gene>
    <name evidence="3" type="ORF">EKO23_05570</name>
</gene>
<dbReference type="Pfam" id="PF11298">
    <property type="entry name" value="DUF3099"/>
    <property type="match status" value="1"/>
</dbReference>
<evidence type="ECO:0000256" key="1">
    <source>
        <dbReference type="SAM" id="MobiDB-lite"/>
    </source>
</evidence>